<dbReference type="AlphaFoldDB" id="X1FCC1"/>
<accession>X1FCC1</accession>
<protein>
    <submittedName>
        <fullName evidence="1">Uncharacterized protein</fullName>
    </submittedName>
</protein>
<proteinExistence type="predicted"/>
<name>X1FCC1_9ZZZZ</name>
<evidence type="ECO:0000313" key="1">
    <source>
        <dbReference type="EMBL" id="GAH18398.1"/>
    </source>
</evidence>
<sequence length="50" mass="6137">MLHLLILLYVLIQAKRQSKYQLTLNLLTIYNTARYRSKDTIKFYEIKYQL</sequence>
<gene>
    <name evidence="1" type="ORF">S01H4_53548</name>
</gene>
<reference evidence="1" key="1">
    <citation type="journal article" date="2014" name="Front. Microbiol.">
        <title>High frequency of phylogenetically diverse reductive dehalogenase-homologous genes in deep subseafloor sedimentary metagenomes.</title>
        <authorList>
            <person name="Kawai M."/>
            <person name="Futagami T."/>
            <person name="Toyoda A."/>
            <person name="Takaki Y."/>
            <person name="Nishi S."/>
            <person name="Hori S."/>
            <person name="Arai W."/>
            <person name="Tsubouchi T."/>
            <person name="Morono Y."/>
            <person name="Uchiyama I."/>
            <person name="Ito T."/>
            <person name="Fujiyama A."/>
            <person name="Inagaki F."/>
            <person name="Takami H."/>
        </authorList>
    </citation>
    <scope>NUCLEOTIDE SEQUENCE</scope>
    <source>
        <strain evidence="1">Expedition CK06-06</strain>
    </source>
</reference>
<comment type="caution">
    <text evidence="1">The sequence shown here is derived from an EMBL/GenBank/DDBJ whole genome shotgun (WGS) entry which is preliminary data.</text>
</comment>
<dbReference type="EMBL" id="BART01030727">
    <property type="protein sequence ID" value="GAH18398.1"/>
    <property type="molecule type" value="Genomic_DNA"/>
</dbReference>
<organism evidence="1">
    <name type="scientific">marine sediment metagenome</name>
    <dbReference type="NCBI Taxonomy" id="412755"/>
    <lineage>
        <taxon>unclassified sequences</taxon>
        <taxon>metagenomes</taxon>
        <taxon>ecological metagenomes</taxon>
    </lineage>
</organism>